<name>A0A556M957_9SPHI</name>
<evidence type="ECO:0008006" key="3">
    <source>
        <dbReference type="Google" id="ProtNLM"/>
    </source>
</evidence>
<dbReference type="Proteomes" id="UP000318733">
    <property type="component" value="Unassembled WGS sequence"/>
</dbReference>
<protein>
    <recommendedName>
        <fullName evidence="3">Metal-dependent phosphohydrolase</fullName>
    </recommendedName>
</protein>
<sequence>MKRQKRLLEWIAIQHAGQLIRRTLSPYASHLKAVAERASLIPLGYEIGLCHDLFEKTNVTEKTLQTALLLFEYNSDEIQLITRAVTELSNEFTRIAYPLLEKADRKKREAARFATISSPAQTVKYADLMYNINWMQKHDQPHLRKYLKRKKQLVKSMQGGNAVLRDQLLQLINSCLGHEK</sequence>
<organism evidence="1 2">
    <name type="scientific">Mucilaginibacter corticis</name>
    <dbReference type="NCBI Taxonomy" id="2597670"/>
    <lineage>
        <taxon>Bacteria</taxon>
        <taxon>Pseudomonadati</taxon>
        <taxon>Bacteroidota</taxon>
        <taxon>Sphingobacteriia</taxon>
        <taxon>Sphingobacteriales</taxon>
        <taxon>Sphingobacteriaceae</taxon>
        <taxon>Mucilaginibacter</taxon>
    </lineage>
</organism>
<dbReference type="AlphaFoldDB" id="A0A556M957"/>
<gene>
    <name evidence="1" type="ORF">FO440_23005</name>
</gene>
<dbReference type="RefSeq" id="WP_144250667.1">
    <property type="nucleotide sequence ID" value="NZ_VLPK01000007.1"/>
</dbReference>
<dbReference type="Gene3D" id="1.10.3210.10">
    <property type="entry name" value="Hypothetical protein af1432"/>
    <property type="match status" value="1"/>
</dbReference>
<comment type="caution">
    <text evidence="1">The sequence shown here is derived from an EMBL/GenBank/DDBJ whole genome shotgun (WGS) entry which is preliminary data.</text>
</comment>
<dbReference type="SUPFAM" id="SSF109604">
    <property type="entry name" value="HD-domain/PDEase-like"/>
    <property type="match status" value="1"/>
</dbReference>
<reference evidence="1 2" key="1">
    <citation type="submission" date="2019-07" db="EMBL/GenBank/DDBJ databases">
        <authorList>
            <person name="Huq M.A."/>
        </authorList>
    </citation>
    <scope>NUCLEOTIDE SEQUENCE [LARGE SCALE GENOMIC DNA]</scope>
    <source>
        <strain evidence="1 2">MAH-19</strain>
    </source>
</reference>
<keyword evidence="2" id="KW-1185">Reference proteome</keyword>
<evidence type="ECO:0000313" key="2">
    <source>
        <dbReference type="Proteomes" id="UP000318733"/>
    </source>
</evidence>
<proteinExistence type="predicted"/>
<dbReference type="OrthoDB" id="9802385at2"/>
<evidence type="ECO:0000313" key="1">
    <source>
        <dbReference type="EMBL" id="TSJ36376.1"/>
    </source>
</evidence>
<accession>A0A556M957</accession>
<dbReference type="EMBL" id="VLPK01000007">
    <property type="protein sequence ID" value="TSJ36376.1"/>
    <property type="molecule type" value="Genomic_DNA"/>
</dbReference>